<dbReference type="GeneID" id="125316249"/>
<keyword evidence="1" id="KW-1185">Reference proteome</keyword>
<evidence type="ECO:0000313" key="1">
    <source>
        <dbReference type="Proteomes" id="UP000827889"/>
    </source>
</evidence>
<evidence type="ECO:0000313" key="2">
    <source>
        <dbReference type="RefSeq" id="XP_048140115.1"/>
    </source>
</evidence>
<organism evidence="1 2">
    <name type="scientific">Rhodamnia argentea</name>
    <dbReference type="NCBI Taxonomy" id="178133"/>
    <lineage>
        <taxon>Eukaryota</taxon>
        <taxon>Viridiplantae</taxon>
        <taxon>Streptophyta</taxon>
        <taxon>Embryophyta</taxon>
        <taxon>Tracheophyta</taxon>
        <taxon>Spermatophyta</taxon>
        <taxon>Magnoliopsida</taxon>
        <taxon>eudicotyledons</taxon>
        <taxon>Gunneridae</taxon>
        <taxon>Pentapetalae</taxon>
        <taxon>rosids</taxon>
        <taxon>malvids</taxon>
        <taxon>Myrtales</taxon>
        <taxon>Myrtaceae</taxon>
        <taxon>Myrtoideae</taxon>
        <taxon>Myrteae</taxon>
        <taxon>Australasian group</taxon>
        <taxon>Rhodamnia</taxon>
    </lineage>
</organism>
<accession>A0ABM3HU45</accession>
<dbReference type="Proteomes" id="UP000827889">
    <property type="component" value="Chromosome 8"/>
</dbReference>
<gene>
    <name evidence="2" type="primary">LOC125316249</name>
</gene>
<dbReference type="RefSeq" id="XP_048140115.1">
    <property type="nucleotide sequence ID" value="XM_048284158.1"/>
</dbReference>
<protein>
    <submittedName>
        <fullName evidence="2">Uncharacterized protein LOC125316249</fullName>
    </submittedName>
</protein>
<sequence length="117" mass="13237">MECSCGKMIEQAKEELQALETQHPCRFADLKVELKSFILLLESQHFLLHHHHISSPLSSSFSVSTQESTCRKRKKRGVQEMVGIRAGPSPKQGRIDAVLDRAKSCLQKIQDLKTSFC</sequence>
<proteinExistence type="predicted"/>
<name>A0ABM3HU45_9MYRT</name>
<reference evidence="2" key="1">
    <citation type="submission" date="2025-08" db="UniProtKB">
        <authorList>
            <consortium name="RefSeq"/>
        </authorList>
    </citation>
    <scope>IDENTIFICATION</scope>
    <source>
        <tissue evidence="2">Leaf</tissue>
    </source>
</reference>